<sequence length="342" mass="38497">MRDLLKRCGGVRPAPRRRSELRLSLDEREEISRGLAAGDSLRSIARRLGRAPSTISREVAGRGGRFAYRALPADQAAWARATRPKPTKLSRNPVLAAVVAEKLAARWSPQQIAGWLRRNPQSSMGYVSHETIYRALFIQARGELRRELTRYLRTHRAMRRPKVKREPDGRGQRRGVLNIAERPAEAADRAVPGHWEGDLVFGRGMSPVATLVERSTRFLLLVALPEGKRADLVADALAARILTLPDALRRTLTWDQGYEMAEHAAFTVATGVPVYFCDPKSPWQRGSNENTNGLLRQYLPRHLDFRTYSQSDLDAIADELNGRPRQTLGFRTPSEALEEVLR</sequence>
<dbReference type="NCBIfam" id="NF033563">
    <property type="entry name" value="transpos_IS30"/>
    <property type="match status" value="1"/>
</dbReference>
<organism evidence="3 4">
    <name type="scientific">Nocardia goodfellowii</name>
    <dbReference type="NCBI Taxonomy" id="882446"/>
    <lineage>
        <taxon>Bacteria</taxon>
        <taxon>Bacillati</taxon>
        <taxon>Actinomycetota</taxon>
        <taxon>Actinomycetes</taxon>
        <taxon>Mycobacteriales</taxon>
        <taxon>Nocardiaceae</taxon>
        <taxon>Nocardia</taxon>
    </lineage>
</organism>
<dbReference type="InterPro" id="IPR025246">
    <property type="entry name" value="IS30-like_HTH"/>
</dbReference>
<comment type="caution">
    <text evidence="3">The sequence shown here is derived from an EMBL/GenBank/DDBJ whole genome shotgun (WGS) entry which is preliminary data.</text>
</comment>
<reference evidence="3 4" key="1">
    <citation type="submission" date="2021-03" db="EMBL/GenBank/DDBJ databases">
        <title>Sequencing the genomes of 1000 actinobacteria strains.</title>
        <authorList>
            <person name="Klenk H.-P."/>
        </authorList>
    </citation>
    <scope>NUCLEOTIDE SEQUENCE [LARGE SCALE GENOMIC DNA]</scope>
    <source>
        <strain evidence="3 4">DSM 45516</strain>
    </source>
</reference>
<keyword evidence="4" id="KW-1185">Reference proteome</keyword>
<name>A0ABS4QIR8_9NOCA</name>
<dbReference type="InterPro" id="IPR036397">
    <property type="entry name" value="RNaseH_sf"/>
</dbReference>
<dbReference type="InterPro" id="IPR053392">
    <property type="entry name" value="Transposase_IS30-like"/>
</dbReference>
<dbReference type="EMBL" id="JAGGMR010000001">
    <property type="protein sequence ID" value="MBP2191602.1"/>
    <property type="molecule type" value="Genomic_DNA"/>
</dbReference>
<dbReference type="SUPFAM" id="SSF53098">
    <property type="entry name" value="Ribonuclease H-like"/>
    <property type="match status" value="1"/>
</dbReference>
<dbReference type="PANTHER" id="PTHR10948">
    <property type="entry name" value="TRANSPOSASE"/>
    <property type="match status" value="1"/>
</dbReference>
<evidence type="ECO:0000313" key="4">
    <source>
        <dbReference type="Proteomes" id="UP001519325"/>
    </source>
</evidence>
<evidence type="ECO:0000259" key="2">
    <source>
        <dbReference type="PROSITE" id="PS50994"/>
    </source>
</evidence>
<evidence type="ECO:0000256" key="1">
    <source>
        <dbReference type="ARBA" id="ARBA00023172"/>
    </source>
</evidence>
<keyword evidence="1" id="KW-0233">DNA recombination</keyword>
<dbReference type="Pfam" id="PF13936">
    <property type="entry name" value="HTH_38"/>
    <property type="match status" value="1"/>
</dbReference>
<evidence type="ECO:0000313" key="3">
    <source>
        <dbReference type="EMBL" id="MBP2191602.1"/>
    </source>
</evidence>
<proteinExistence type="predicted"/>
<dbReference type="PANTHER" id="PTHR10948:SF23">
    <property type="entry name" value="TRANSPOSASE INSI FOR INSERTION SEQUENCE ELEMENT IS30A-RELATED"/>
    <property type="match status" value="1"/>
</dbReference>
<gene>
    <name evidence="3" type="ORF">BJ987_004503</name>
</gene>
<dbReference type="Pfam" id="PF00665">
    <property type="entry name" value="rve"/>
    <property type="match status" value="1"/>
</dbReference>
<dbReference type="InterPro" id="IPR051917">
    <property type="entry name" value="Transposase-Integrase"/>
</dbReference>
<dbReference type="InterPro" id="IPR012337">
    <property type="entry name" value="RNaseH-like_sf"/>
</dbReference>
<feature type="domain" description="Integrase catalytic" evidence="2">
    <location>
        <begin position="179"/>
        <end position="341"/>
    </location>
</feature>
<protein>
    <submittedName>
        <fullName evidence="3">IS30 family transposase</fullName>
    </submittedName>
</protein>
<dbReference type="PROSITE" id="PS50994">
    <property type="entry name" value="INTEGRASE"/>
    <property type="match status" value="1"/>
</dbReference>
<accession>A0ABS4QIR8</accession>
<dbReference type="Gene3D" id="3.30.420.10">
    <property type="entry name" value="Ribonuclease H-like superfamily/Ribonuclease H"/>
    <property type="match status" value="1"/>
</dbReference>
<dbReference type="InterPro" id="IPR001584">
    <property type="entry name" value="Integrase_cat-core"/>
</dbReference>
<dbReference type="Proteomes" id="UP001519325">
    <property type="component" value="Unassembled WGS sequence"/>
</dbReference>